<dbReference type="RefSeq" id="WP_175113477.1">
    <property type="nucleotide sequence ID" value="NZ_CADIKF010000042.1"/>
</dbReference>
<organism evidence="2 3">
    <name type="scientific">Paraburkholderia solisilvae</name>
    <dbReference type="NCBI Taxonomy" id="624376"/>
    <lineage>
        <taxon>Bacteria</taxon>
        <taxon>Pseudomonadati</taxon>
        <taxon>Pseudomonadota</taxon>
        <taxon>Betaproteobacteria</taxon>
        <taxon>Burkholderiales</taxon>
        <taxon>Burkholderiaceae</taxon>
        <taxon>Paraburkholderia</taxon>
    </lineage>
</organism>
<name>A0A6J5EKL2_9BURK</name>
<sequence length="96" mass="11440">MAFFLLCAADPRGLSAQARRTASPSLQLTGLRPKPELLPKHQRPKRQRLRPKQQSKPKQQRRSQQQQRPKRQQPNPKRQRRRPKQQRPVPMRQPSR</sequence>
<feature type="compositionally biased region" description="Low complexity" evidence="1">
    <location>
        <begin position="62"/>
        <end position="76"/>
    </location>
</feature>
<dbReference type="EMBL" id="CADIKF010000042">
    <property type="protein sequence ID" value="CAB3765555.1"/>
    <property type="molecule type" value="Genomic_DNA"/>
</dbReference>
<reference evidence="2 3" key="1">
    <citation type="submission" date="2020-04" db="EMBL/GenBank/DDBJ databases">
        <authorList>
            <person name="De Canck E."/>
        </authorList>
    </citation>
    <scope>NUCLEOTIDE SEQUENCE [LARGE SCALE GENOMIC DNA]</scope>
    <source>
        <strain evidence="2 3">LMG 29739</strain>
    </source>
</reference>
<proteinExistence type="predicted"/>
<gene>
    <name evidence="2" type="ORF">LMG29739_04583</name>
</gene>
<feature type="compositionally biased region" description="Basic residues" evidence="1">
    <location>
        <begin position="40"/>
        <end position="61"/>
    </location>
</feature>
<protein>
    <submittedName>
        <fullName evidence="2">Uncharacterized protein</fullName>
    </submittedName>
</protein>
<feature type="compositionally biased region" description="Polar residues" evidence="1">
    <location>
        <begin position="18"/>
        <end position="28"/>
    </location>
</feature>
<evidence type="ECO:0000313" key="2">
    <source>
        <dbReference type="EMBL" id="CAB3765555.1"/>
    </source>
</evidence>
<evidence type="ECO:0000256" key="1">
    <source>
        <dbReference type="SAM" id="MobiDB-lite"/>
    </source>
</evidence>
<accession>A0A6J5EKL2</accession>
<feature type="compositionally biased region" description="Low complexity" evidence="1">
    <location>
        <begin position="86"/>
        <end position="96"/>
    </location>
</feature>
<keyword evidence="3" id="KW-1185">Reference proteome</keyword>
<dbReference type="Proteomes" id="UP000494329">
    <property type="component" value="Unassembled WGS sequence"/>
</dbReference>
<dbReference type="AlphaFoldDB" id="A0A6J5EKL2"/>
<feature type="region of interest" description="Disordered" evidence="1">
    <location>
        <begin position="9"/>
        <end position="96"/>
    </location>
</feature>
<evidence type="ECO:0000313" key="3">
    <source>
        <dbReference type="Proteomes" id="UP000494329"/>
    </source>
</evidence>